<organism evidence="1 2">
    <name type="scientific">Gossypium australe</name>
    <dbReference type="NCBI Taxonomy" id="47621"/>
    <lineage>
        <taxon>Eukaryota</taxon>
        <taxon>Viridiplantae</taxon>
        <taxon>Streptophyta</taxon>
        <taxon>Embryophyta</taxon>
        <taxon>Tracheophyta</taxon>
        <taxon>Spermatophyta</taxon>
        <taxon>Magnoliopsida</taxon>
        <taxon>eudicotyledons</taxon>
        <taxon>Gunneridae</taxon>
        <taxon>Pentapetalae</taxon>
        <taxon>rosids</taxon>
        <taxon>malvids</taxon>
        <taxon>Malvales</taxon>
        <taxon>Malvaceae</taxon>
        <taxon>Malvoideae</taxon>
        <taxon>Gossypium</taxon>
    </lineage>
</organism>
<dbReference type="Proteomes" id="UP000325315">
    <property type="component" value="Unassembled WGS sequence"/>
</dbReference>
<evidence type="ECO:0000313" key="2">
    <source>
        <dbReference type="Proteomes" id="UP000325315"/>
    </source>
</evidence>
<dbReference type="AlphaFoldDB" id="A0A5B6UWA8"/>
<dbReference type="OrthoDB" id="10574531at2759"/>
<comment type="caution">
    <text evidence="1">The sequence shown here is derived from an EMBL/GenBank/DDBJ whole genome shotgun (WGS) entry which is preliminary data.</text>
</comment>
<accession>A0A5B6UWA8</accession>
<keyword evidence="2" id="KW-1185">Reference proteome</keyword>
<proteinExistence type="predicted"/>
<evidence type="ECO:0000313" key="1">
    <source>
        <dbReference type="EMBL" id="KAA3461257.1"/>
    </source>
</evidence>
<gene>
    <name evidence="1" type="ORF">EPI10_027841</name>
</gene>
<protein>
    <submittedName>
        <fullName evidence="1">Uncharacterized protein</fullName>
    </submittedName>
</protein>
<name>A0A5B6UWA8_9ROSI</name>
<sequence>MQTKLKGEIRLELESILDQYTGQSSPIFTPSLPQDKGKGILGGQPSSFPPKEAFMVSPLLEIGYCDTLKWIAPTLMESTSGASGQSLNNFLRLKQSLTMSRFEW</sequence>
<dbReference type="EMBL" id="SMMG02000009">
    <property type="protein sequence ID" value="KAA3461257.1"/>
    <property type="molecule type" value="Genomic_DNA"/>
</dbReference>
<reference evidence="1" key="1">
    <citation type="submission" date="2019-08" db="EMBL/GenBank/DDBJ databases">
        <authorList>
            <person name="Liu F."/>
        </authorList>
    </citation>
    <scope>NUCLEOTIDE SEQUENCE [LARGE SCALE GENOMIC DNA]</scope>
    <source>
        <strain evidence="1">PA1801</strain>
        <tissue evidence="1">Leaf</tissue>
    </source>
</reference>